<name>A0A252F5P4_9FIRM</name>
<evidence type="ECO:0000313" key="5">
    <source>
        <dbReference type="EMBL" id="OUM21097.1"/>
    </source>
</evidence>
<sequence>MNEEEADFLLAVGARQMTREQLCELYGKPQQFDAFFADILRKSLMWKRNGAYELAPIFPGWIEVYGGGSLDDPARRRMMEEFAAFEDWLLRLNIPPVRLYMNHVNSRTIQQLPARMSVTVSRGKKSIALDEPITAEQAVTTAGEIMPMLERHADQLAVMNCFCRTLRRVKGESCAFDLSLEGCMMVGALSEQIADSGIGRKISLEEARRMIADFEQKGCIHTIYHYGMDTNQEEIAICNCCVDCCFLYHGYRSGSLSQILVKAYVMPEIVDENACVGCGKCGNFCPTEATWYDKKQKKLNFLPENCIGCGQCAVQCPFPVRVLRRNERQVFVRTKRRTHA</sequence>
<dbReference type="SUPFAM" id="SSF54862">
    <property type="entry name" value="4Fe-4S ferredoxins"/>
    <property type="match status" value="1"/>
</dbReference>
<dbReference type="GO" id="GO:0046872">
    <property type="term" value="F:metal ion binding"/>
    <property type="evidence" value="ECO:0007669"/>
    <property type="project" value="UniProtKB-KW"/>
</dbReference>
<evidence type="ECO:0000256" key="2">
    <source>
        <dbReference type="ARBA" id="ARBA00023004"/>
    </source>
</evidence>
<dbReference type="EMBL" id="NHOC01000004">
    <property type="protein sequence ID" value="OUM21097.1"/>
    <property type="molecule type" value="Genomic_DNA"/>
</dbReference>
<dbReference type="PROSITE" id="PS00198">
    <property type="entry name" value="4FE4S_FER_1"/>
    <property type="match status" value="2"/>
</dbReference>
<organism evidence="5 6">
    <name type="scientific">Butyricicoccus porcorum</name>
    <dbReference type="NCBI Taxonomy" id="1945634"/>
    <lineage>
        <taxon>Bacteria</taxon>
        <taxon>Bacillati</taxon>
        <taxon>Bacillota</taxon>
        <taxon>Clostridia</taxon>
        <taxon>Eubacteriales</taxon>
        <taxon>Butyricicoccaceae</taxon>
        <taxon>Butyricicoccus</taxon>
    </lineage>
</organism>
<protein>
    <recommendedName>
        <fullName evidence="4">4Fe-4S ferredoxin-type domain-containing protein</fullName>
    </recommendedName>
</protein>
<dbReference type="AlphaFoldDB" id="A0A252F5P4"/>
<dbReference type="InterPro" id="IPR017896">
    <property type="entry name" value="4Fe4S_Fe-S-bd"/>
</dbReference>
<dbReference type="Pfam" id="PF13237">
    <property type="entry name" value="Fer4_10"/>
    <property type="match status" value="1"/>
</dbReference>
<dbReference type="InterPro" id="IPR017900">
    <property type="entry name" value="4Fe4S_Fe_S_CS"/>
</dbReference>
<comment type="caution">
    <text evidence="5">The sequence shown here is derived from an EMBL/GenBank/DDBJ whole genome shotgun (WGS) entry which is preliminary data.</text>
</comment>
<keyword evidence="3" id="KW-0411">Iron-sulfur</keyword>
<accession>A0A252F5P4</accession>
<proteinExistence type="predicted"/>
<dbReference type="Proteomes" id="UP000194903">
    <property type="component" value="Unassembled WGS sequence"/>
</dbReference>
<feature type="domain" description="4Fe-4S ferredoxin-type" evidence="4">
    <location>
        <begin position="266"/>
        <end position="295"/>
    </location>
</feature>
<dbReference type="GO" id="GO:0051536">
    <property type="term" value="F:iron-sulfur cluster binding"/>
    <property type="evidence" value="ECO:0007669"/>
    <property type="project" value="UniProtKB-KW"/>
</dbReference>
<keyword evidence="1" id="KW-0479">Metal-binding</keyword>
<evidence type="ECO:0000256" key="3">
    <source>
        <dbReference type="ARBA" id="ARBA00023014"/>
    </source>
</evidence>
<feature type="domain" description="4Fe-4S ferredoxin-type" evidence="4">
    <location>
        <begin position="297"/>
        <end position="326"/>
    </location>
</feature>
<dbReference type="Gene3D" id="3.30.70.20">
    <property type="match status" value="1"/>
</dbReference>
<keyword evidence="2" id="KW-0408">Iron</keyword>
<dbReference type="PROSITE" id="PS51379">
    <property type="entry name" value="4FE4S_FER_2"/>
    <property type="match status" value="2"/>
</dbReference>
<reference evidence="5 6" key="1">
    <citation type="submission" date="2017-05" db="EMBL/GenBank/DDBJ databases">
        <title>Butyricicoccus porcorum sp. nov. a butyrate-producing bacterium from the swine intestinal tract.</title>
        <authorList>
            <person name="Trachsel J."/>
            <person name="Humphrey S."/>
            <person name="Allen H.K."/>
        </authorList>
    </citation>
    <scope>NUCLEOTIDE SEQUENCE [LARGE SCALE GENOMIC DNA]</scope>
    <source>
        <strain evidence="5">BB10</strain>
    </source>
</reference>
<evidence type="ECO:0000256" key="1">
    <source>
        <dbReference type="ARBA" id="ARBA00022723"/>
    </source>
</evidence>
<keyword evidence="6" id="KW-1185">Reference proteome</keyword>
<gene>
    <name evidence="5" type="ORF">CBW42_04465</name>
</gene>
<evidence type="ECO:0000259" key="4">
    <source>
        <dbReference type="PROSITE" id="PS51379"/>
    </source>
</evidence>
<evidence type="ECO:0000313" key="6">
    <source>
        <dbReference type="Proteomes" id="UP000194903"/>
    </source>
</evidence>